<dbReference type="Pfam" id="PF00620">
    <property type="entry name" value="RhoGAP"/>
    <property type="match status" value="1"/>
</dbReference>
<gene>
    <name evidence="6" type="primary">ARHGAP44</name>
    <name evidence="6" type="ORF">GZH46_01465</name>
</gene>
<dbReference type="SMART" id="SM00324">
    <property type="entry name" value="RhoGAP"/>
    <property type="match status" value="1"/>
</dbReference>
<dbReference type="PANTHER" id="PTHR14130:SF14">
    <property type="entry name" value="RHO GTPASE-ACTIVATING PROTEIN 92B"/>
    <property type="match status" value="1"/>
</dbReference>
<feature type="region of interest" description="Disordered" evidence="4">
    <location>
        <begin position="244"/>
        <end position="277"/>
    </location>
</feature>
<feature type="compositionally biased region" description="Low complexity" evidence="4">
    <location>
        <begin position="80"/>
        <end position="98"/>
    </location>
</feature>
<evidence type="ECO:0000256" key="4">
    <source>
        <dbReference type="SAM" id="MobiDB-lite"/>
    </source>
</evidence>
<dbReference type="SUPFAM" id="SSF48350">
    <property type="entry name" value="GTPase activation domain, GAP"/>
    <property type="match status" value="1"/>
</dbReference>
<evidence type="ECO:0000256" key="2">
    <source>
        <dbReference type="ARBA" id="ARBA00022553"/>
    </source>
</evidence>
<keyword evidence="2" id="KW-0597">Phosphoprotein</keyword>
<feature type="region of interest" description="Disordered" evidence="4">
    <location>
        <begin position="630"/>
        <end position="763"/>
    </location>
</feature>
<feature type="domain" description="Rho-GAP" evidence="5">
    <location>
        <begin position="379"/>
        <end position="626"/>
    </location>
</feature>
<feature type="compositionally biased region" description="Low complexity" evidence="4">
    <location>
        <begin position="630"/>
        <end position="646"/>
    </location>
</feature>
<keyword evidence="3" id="KW-0175">Coiled coil</keyword>
<proteinExistence type="predicted"/>
<dbReference type="InterPro" id="IPR004148">
    <property type="entry name" value="BAR_dom"/>
</dbReference>
<dbReference type="InterPro" id="IPR008936">
    <property type="entry name" value="Rho_GTPase_activation_prot"/>
</dbReference>
<dbReference type="PROSITE" id="PS50238">
    <property type="entry name" value="RHOGAP"/>
    <property type="match status" value="1"/>
</dbReference>
<accession>A0ABQ7S9B2</accession>
<dbReference type="PANTHER" id="PTHR14130">
    <property type="entry name" value="3BP-1 RELATED RHOGAP"/>
    <property type="match status" value="1"/>
</dbReference>
<feature type="compositionally biased region" description="Low complexity" evidence="4">
    <location>
        <begin position="251"/>
        <end position="260"/>
    </location>
</feature>
<dbReference type="SUPFAM" id="SSF103657">
    <property type="entry name" value="BAR/IMD domain-like"/>
    <property type="match status" value="1"/>
</dbReference>
<feature type="compositionally biased region" description="Low complexity" evidence="4">
    <location>
        <begin position="657"/>
        <end position="705"/>
    </location>
</feature>
<feature type="compositionally biased region" description="Polar residues" evidence="4">
    <location>
        <begin position="116"/>
        <end position="128"/>
    </location>
</feature>
<dbReference type="InterPro" id="IPR027267">
    <property type="entry name" value="AH/BAR_dom_sf"/>
</dbReference>
<dbReference type="InterPro" id="IPR047165">
    <property type="entry name" value="RHG17/44/SH3BP1-like"/>
</dbReference>
<feature type="region of interest" description="Disordered" evidence="4">
    <location>
        <begin position="80"/>
        <end position="130"/>
    </location>
</feature>
<feature type="non-terminal residue" evidence="6">
    <location>
        <position position="1"/>
    </location>
</feature>
<evidence type="ECO:0000256" key="3">
    <source>
        <dbReference type="SAM" id="Coils"/>
    </source>
</evidence>
<name>A0ABQ7S9B2_9ACAR</name>
<dbReference type="Gene3D" id="1.10.555.10">
    <property type="entry name" value="Rho GTPase activation protein"/>
    <property type="match status" value="1"/>
</dbReference>
<dbReference type="Proteomes" id="UP000825002">
    <property type="component" value="Unassembled WGS sequence"/>
</dbReference>
<evidence type="ECO:0000313" key="7">
    <source>
        <dbReference type="Proteomes" id="UP000825002"/>
    </source>
</evidence>
<dbReference type="InterPro" id="IPR000198">
    <property type="entry name" value="RhoGAP_dom"/>
</dbReference>
<feature type="coiled-coil region" evidence="3">
    <location>
        <begin position="293"/>
        <end position="320"/>
    </location>
</feature>
<organism evidence="6 7">
    <name type="scientific">Fragariocoptes setiger</name>
    <dbReference type="NCBI Taxonomy" id="1670756"/>
    <lineage>
        <taxon>Eukaryota</taxon>
        <taxon>Metazoa</taxon>
        <taxon>Ecdysozoa</taxon>
        <taxon>Arthropoda</taxon>
        <taxon>Chelicerata</taxon>
        <taxon>Arachnida</taxon>
        <taxon>Acari</taxon>
        <taxon>Acariformes</taxon>
        <taxon>Trombidiformes</taxon>
        <taxon>Prostigmata</taxon>
        <taxon>Eupodina</taxon>
        <taxon>Eriophyoidea</taxon>
        <taxon>Phytoptidae</taxon>
        <taxon>Fragariocoptes</taxon>
    </lineage>
</organism>
<dbReference type="Gene3D" id="1.20.1270.60">
    <property type="entry name" value="Arfaptin homology (AH) domain/BAR domain"/>
    <property type="match status" value="1"/>
</dbReference>
<feature type="non-terminal residue" evidence="6">
    <location>
        <position position="824"/>
    </location>
</feature>
<evidence type="ECO:0000256" key="1">
    <source>
        <dbReference type="ARBA" id="ARBA00022468"/>
    </source>
</evidence>
<dbReference type="EMBL" id="JAIFTH010000264">
    <property type="protein sequence ID" value="KAG9510002.1"/>
    <property type="molecule type" value="Genomic_DNA"/>
</dbReference>
<dbReference type="Pfam" id="PF03114">
    <property type="entry name" value="BAR"/>
    <property type="match status" value="1"/>
</dbReference>
<reference evidence="6 7" key="1">
    <citation type="submission" date="2020-10" db="EMBL/GenBank/DDBJ databases">
        <authorList>
            <person name="Klimov P.B."/>
            <person name="Dyachkov S.M."/>
            <person name="Chetverikov P.E."/>
        </authorList>
    </citation>
    <scope>NUCLEOTIDE SEQUENCE [LARGE SCALE GENOMIC DNA]</scope>
    <source>
        <strain evidence="6">BMOC 18-1129-001#AD2665</strain>
        <tissue evidence="6">Entire mites</tissue>
    </source>
</reference>
<evidence type="ECO:0000313" key="6">
    <source>
        <dbReference type="EMBL" id="KAG9510002.1"/>
    </source>
</evidence>
<keyword evidence="7" id="KW-1185">Reference proteome</keyword>
<feature type="compositionally biased region" description="Basic and acidic residues" evidence="4">
    <location>
        <begin position="105"/>
        <end position="115"/>
    </location>
</feature>
<sequence>LIVDYRELIEARHVPRTASNNYSLLSTATIGRLKLPIPGSIEGNKNDCIGEDLIAVERTFDDIRQVCVYAQKKISSYLQSTSSSAPSSSSYHSSTSSLTGQQQHQLEHLHTDKQSSHNNRGQPLNNLDHQQHPINHRLKVKNHTSHEGIEDKRFRKLPVVSFNRFLQKSSDHLRPDSLLGLTFDQCSRLQSQLGSHFINYENQIEQQCLKPLQHMLESDIPNVLKCRKLFVKASQELENARSRFTGASNKQQQQQQQQQQQHHHHLGHLNPSVSSAASQQLTGANATLVAQQQVSATNKLEQLKKELDDASARADQAKDNYITELFGFIAREPEIVGIFAKFYEFQAEHHKNAFRAIQASMPSINCLLEDTPRRPVFGTPLMEHLRVTQREISIVIEVCTELLIRNGLDEEGLFRVSGSASKVKKFKHAIDAWFVSLANDHERLGQGSARHFITQVLARYDDDQLMRDSHTIAGVLKLHLRELPEPLLTYTLHDRWLEAVRQPTRDSARLKSLAAVCSALPKGHYDNLRYLIKLLALITSRSGVNKMSSSNLAIAIAPSLIWDRPAVAVDSDNSSITSASDSIKGSSSNAQLGTIINTMTMSSVNMSTSLHALIVDTLINNVDQFFPPQTTASSSMQSLSQQTTASGSLVGGSGGRPSATPSPSSLSALSTCTTSSKASGVSLGSGCSVISSSLTPSSNSSSSSSLTAPVGSTITRRPTVPPPDRPASNESPELLHRSASSERRRPPRPPPISTASIDNTRPTQGELIGQNVHVHSASDQQSVHANNDHNDYSLNAIVDKASVESAALSDGGASLSSADDASSW</sequence>
<feature type="compositionally biased region" description="Basic and acidic residues" evidence="4">
    <location>
        <begin position="733"/>
        <end position="744"/>
    </location>
</feature>
<protein>
    <submittedName>
        <fullName evidence="6">Rho GTPase-activating protein 44</fullName>
    </submittedName>
</protein>
<evidence type="ECO:0000259" key="5">
    <source>
        <dbReference type="PROSITE" id="PS50238"/>
    </source>
</evidence>
<keyword evidence="1" id="KW-0343">GTPase activation</keyword>
<comment type="caution">
    <text evidence="6">The sequence shown here is derived from an EMBL/GenBank/DDBJ whole genome shotgun (WGS) entry which is preliminary data.</text>
</comment>